<sequence length="302" mass="34102">MESLNALQTSQCFYRIVQSNYSPLLPTYKDQISMHELASEPQSTKFSWPWISAVIGSILFLICLTGLAVLLTGNRLLAKNNSRIAPDTSNPMPAHWGSYLAQHGAQSDLQLNQQQLQQNKDTMEHSGLTISGHEKSRAGRTILMLERQNPDKILVPNEPTLGNYADKDSRDSDLESEDTTSYMAQPLIEPLSDHGSMADAITVPPGDLDPYYRDLNHAILRYFKSVLQRMTDHSERTRRAKALEFLVQYSGHMTNEPKYRFPRADNQVSLASILRRSVLIDIFNELDYNGKLHGLIPEIMIG</sequence>
<reference evidence="3 4" key="2">
    <citation type="submission" date="2018-11" db="EMBL/GenBank/DDBJ databases">
        <authorList>
            <consortium name="Pathogen Informatics"/>
        </authorList>
    </citation>
    <scope>NUCLEOTIDE SEQUENCE [LARGE SCALE GENOMIC DNA]</scope>
    <source>
        <strain evidence="3 4">Egypt</strain>
    </source>
</reference>
<keyword evidence="2" id="KW-1133">Transmembrane helix</keyword>
<proteinExistence type="predicted"/>
<dbReference type="Proteomes" id="UP000272942">
    <property type="component" value="Unassembled WGS sequence"/>
</dbReference>
<gene>
    <name evidence="3" type="ORF">ECPE_LOCUS12175</name>
</gene>
<organism evidence="5">
    <name type="scientific">Echinostoma caproni</name>
    <dbReference type="NCBI Taxonomy" id="27848"/>
    <lineage>
        <taxon>Eukaryota</taxon>
        <taxon>Metazoa</taxon>
        <taxon>Spiralia</taxon>
        <taxon>Lophotrochozoa</taxon>
        <taxon>Platyhelminthes</taxon>
        <taxon>Trematoda</taxon>
        <taxon>Digenea</taxon>
        <taxon>Plagiorchiida</taxon>
        <taxon>Echinostomata</taxon>
        <taxon>Echinostomatoidea</taxon>
        <taxon>Echinostomatidae</taxon>
        <taxon>Echinostoma</taxon>
    </lineage>
</organism>
<evidence type="ECO:0000256" key="2">
    <source>
        <dbReference type="SAM" id="Phobius"/>
    </source>
</evidence>
<dbReference type="OrthoDB" id="6284972at2759"/>
<name>A0A183AYY9_9TREM</name>
<evidence type="ECO:0000256" key="1">
    <source>
        <dbReference type="SAM" id="MobiDB-lite"/>
    </source>
</evidence>
<evidence type="ECO:0000313" key="3">
    <source>
        <dbReference type="EMBL" id="VDP89424.1"/>
    </source>
</evidence>
<evidence type="ECO:0000313" key="4">
    <source>
        <dbReference type="Proteomes" id="UP000272942"/>
    </source>
</evidence>
<dbReference type="AlphaFoldDB" id="A0A183AYY9"/>
<feature type="transmembrane region" description="Helical" evidence="2">
    <location>
        <begin position="50"/>
        <end position="73"/>
    </location>
</feature>
<feature type="region of interest" description="Disordered" evidence="1">
    <location>
        <begin position="116"/>
        <end position="135"/>
    </location>
</feature>
<accession>A0A183AYY9</accession>
<keyword evidence="2" id="KW-0812">Transmembrane</keyword>
<dbReference type="EMBL" id="UZAN01052310">
    <property type="protein sequence ID" value="VDP89424.1"/>
    <property type="molecule type" value="Genomic_DNA"/>
</dbReference>
<keyword evidence="4" id="KW-1185">Reference proteome</keyword>
<dbReference type="WBParaSite" id="ECPE_0001221001-mRNA-1">
    <property type="protein sequence ID" value="ECPE_0001221001-mRNA-1"/>
    <property type="gene ID" value="ECPE_0001221001"/>
</dbReference>
<keyword evidence="2" id="KW-0472">Membrane</keyword>
<reference evidence="5" key="1">
    <citation type="submission" date="2016-06" db="UniProtKB">
        <authorList>
            <consortium name="WormBaseParasite"/>
        </authorList>
    </citation>
    <scope>IDENTIFICATION</scope>
</reference>
<feature type="region of interest" description="Disordered" evidence="1">
    <location>
        <begin position="154"/>
        <end position="177"/>
    </location>
</feature>
<protein>
    <submittedName>
        <fullName evidence="3 5">Uncharacterized protein</fullName>
    </submittedName>
</protein>
<evidence type="ECO:0000313" key="5">
    <source>
        <dbReference type="WBParaSite" id="ECPE_0001221001-mRNA-1"/>
    </source>
</evidence>